<evidence type="ECO:0000256" key="4">
    <source>
        <dbReference type="ARBA" id="ARBA00022741"/>
    </source>
</evidence>
<evidence type="ECO:0000256" key="1">
    <source>
        <dbReference type="ARBA" id="ARBA00012513"/>
    </source>
</evidence>
<accession>A0ABR2HW65</accession>
<evidence type="ECO:0000256" key="5">
    <source>
        <dbReference type="ARBA" id="ARBA00022777"/>
    </source>
</evidence>
<keyword evidence="4 9" id="KW-0547">Nucleotide-binding</keyword>
<dbReference type="EMBL" id="JAPFFF010000021">
    <property type="protein sequence ID" value="KAK8853893.1"/>
    <property type="molecule type" value="Genomic_DNA"/>
</dbReference>
<dbReference type="EC" id="2.7.11.1" evidence="1"/>
<dbReference type="Gene3D" id="1.10.510.10">
    <property type="entry name" value="Transferase(Phosphotransferase) domain 1"/>
    <property type="match status" value="1"/>
</dbReference>
<dbReference type="PROSITE" id="PS00107">
    <property type="entry name" value="PROTEIN_KINASE_ATP"/>
    <property type="match status" value="1"/>
</dbReference>
<dbReference type="SMART" id="SM00220">
    <property type="entry name" value="S_TKc"/>
    <property type="match status" value="1"/>
</dbReference>
<comment type="caution">
    <text evidence="11">The sequence shown here is derived from an EMBL/GenBank/DDBJ whole genome shotgun (WGS) entry which is preliminary data.</text>
</comment>
<keyword evidence="5" id="KW-0418">Kinase</keyword>
<evidence type="ECO:0000256" key="3">
    <source>
        <dbReference type="ARBA" id="ARBA00022679"/>
    </source>
</evidence>
<evidence type="ECO:0000259" key="10">
    <source>
        <dbReference type="PROSITE" id="PS50011"/>
    </source>
</evidence>
<dbReference type="PROSITE" id="PS50011">
    <property type="entry name" value="PROTEIN_KINASE_DOM"/>
    <property type="match status" value="1"/>
</dbReference>
<name>A0ABR2HW65_9EUKA</name>
<feature type="binding site" evidence="9">
    <location>
        <position position="41"/>
    </location>
    <ligand>
        <name>ATP</name>
        <dbReference type="ChEBI" id="CHEBI:30616"/>
    </ligand>
</feature>
<dbReference type="Proteomes" id="UP001470230">
    <property type="component" value="Unassembled WGS sequence"/>
</dbReference>
<evidence type="ECO:0000256" key="2">
    <source>
        <dbReference type="ARBA" id="ARBA00022527"/>
    </source>
</evidence>
<dbReference type="PIRSF" id="PIRSF000654">
    <property type="entry name" value="Integrin-linked_kinase"/>
    <property type="match status" value="1"/>
</dbReference>
<dbReference type="SUPFAM" id="SSF56112">
    <property type="entry name" value="Protein kinase-like (PK-like)"/>
    <property type="match status" value="1"/>
</dbReference>
<dbReference type="CDD" id="cd14003">
    <property type="entry name" value="STKc_AMPK-like"/>
    <property type="match status" value="1"/>
</dbReference>
<dbReference type="PANTHER" id="PTHR43895:SF32">
    <property type="entry name" value="SERINE_THREONINE-PROTEIN KINASE CHK1"/>
    <property type="match status" value="1"/>
</dbReference>
<evidence type="ECO:0000313" key="12">
    <source>
        <dbReference type="Proteomes" id="UP001470230"/>
    </source>
</evidence>
<comment type="catalytic activity">
    <reaction evidence="7">
        <text>L-threonyl-[protein] + ATP = O-phospho-L-threonyl-[protein] + ADP + H(+)</text>
        <dbReference type="Rhea" id="RHEA:46608"/>
        <dbReference type="Rhea" id="RHEA-COMP:11060"/>
        <dbReference type="Rhea" id="RHEA-COMP:11605"/>
        <dbReference type="ChEBI" id="CHEBI:15378"/>
        <dbReference type="ChEBI" id="CHEBI:30013"/>
        <dbReference type="ChEBI" id="CHEBI:30616"/>
        <dbReference type="ChEBI" id="CHEBI:61977"/>
        <dbReference type="ChEBI" id="CHEBI:456216"/>
        <dbReference type="EC" id="2.7.11.1"/>
    </reaction>
</comment>
<feature type="domain" description="Protein kinase" evidence="10">
    <location>
        <begin position="8"/>
        <end position="263"/>
    </location>
</feature>
<keyword evidence="12" id="KW-1185">Reference proteome</keyword>
<dbReference type="InterPro" id="IPR017441">
    <property type="entry name" value="Protein_kinase_ATP_BS"/>
</dbReference>
<keyword evidence="3" id="KW-0808">Transferase</keyword>
<gene>
    <name evidence="11" type="ORF">M9Y10_016436</name>
</gene>
<protein>
    <recommendedName>
        <fullName evidence="1">non-specific serine/threonine protein kinase</fullName>
        <ecNumber evidence="1">2.7.11.1</ecNumber>
    </recommendedName>
</protein>
<keyword evidence="2" id="KW-0723">Serine/threonine-protein kinase</keyword>
<organism evidence="11 12">
    <name type="scientific">Tritrichomonas musculus</name>
    <dbReference type="NCBI Taxonomy" id="1915356"/>
    <lineage>
        <taxon>Eukaryota</taxon>
        <taxon>Metamonada</taxon>
        <taxon>Parabasalia</taxon>
        <taxon>Tritrichomonadida</taxon>
        <taxon>Tritrichomonadidae</taxon>
        <taxon>Tritrichomonas</taxon>
    </lineage>
</organism>
<comment type="catalytic activity">
    <reaction evidence="8">
        <text>L-seryl-[protein] + ATP = O-phospho-L-seryl-[protein] + ADP + H(+)</text>
        <dbReference type="Rhea" id="RHEA:17989"/>
        <dbReference type="Rhea" id="RHEA-COMP:9863"/>
        <dbReference type="Rhea" id="RHEA-COMP:11604"/>
        <dbReference type="ChEBI" id="CHEBI:15378"/>
        <dbReference type="ChEBI" id="CHEBI:29999"/>
        <dbReference type="ChEBI" id="CHEBI:30616"/>
        <dbReference type="ChEBI" id="CHEBI:83421"/>
        <dbReference type="ChEBI" id="CHEBI:456216"/>
        <dbReference type="EC" id="2.7.11.1"/>
    </reaction>
</comment>
<evidence type="ECO:0000256" key="8">
    <source>
        <dbReference type="ARBA" id="ARBA00048679"/>
    </source>
</evidence>
<dbReference type="Pfam" id="PF00069">
    <property type="entry name" value="Pkinase"/>
    <property type="match status" value="1"/>
</dbReference>
<reference evidence="11 12" key="1">
    <citation type="submission" date="2024-04" db="EMBL/GenBank/DDBJ databases">
        <title>Tritrichomonas musculus Genome.</title>
        <authorList>
            <person name="Alves-Ferreira E."/>
            <person name="Grigg M."/>
            <person name="Lorenzi H."/>
            <person name="Galac M."/>
        </authorList>
    </citation>
    <scope>NUCLEOTIDE SEQUENCE [LARGE SCALE GENOMIC DNA]</scope>
    <source>
        <strain evidence="11 12">EAF2021</strain>
    </source>
</reference>
<dbReference type="PANTHER" id="PTHR43895">
    <property type="entry name" value="CALCIUM/CALMODULIN-DEPENDENT PROTEIN KINASE KINASE-RELATED"/>
    <property type="match status" value="1"/>
</dbReference>
<keyword evidence="6 9" id="KW-0067">ATP-binding</keyword>
<proteinExistence type="predicted"/>
<sequence length="270" mass="30860">MSIIIGDYKLFDVLGEGSTSKVKRAQSISTGKYYAMKIIKKSLLEENPMVNKQLKREIKILSRLHHNSIVQLHGIIESKINKYLILDYADGGNLCEKLKKAGYFDENTSRYYFQLLIDAVSYIHSQNTFHRDLKLENLLLDSKTGEIKIADFGLSVLTENSTEMLKTKCGTPCYTAPEIFMSSKYSGQPPDIWSCGVILYMMLTGKYPFEGSTINNLIQKIVKGKVIYIDSMPAGAIDLLKHIFVVDPKKRYTIEHIKRHPWFKKNYVAN</sequence>
<evidence type="ECO:0000256" key="9">
    <source>
        <dbReference type="PROSITE-ProRule" id="PRU10141"/>
    </source>
</evidence>
<evidence type="ECO:0000313" key="11">
    <source>
        <dbReference type="EMBL" id="KAK8853893.1"/>
    </source>
</evidence>
<evidence type="ECO:0000256" key="6">
    <source>
        <dbReference type="ARBA" id="ARBA00022840"/>
    </source>
</evidence>
<dbReference type="InterPro" id="IPR011009">
    <property type="entry name" value="Kinase-like_dom_sf"/>
</dbReference>
<dbReference type="InterPro" id="IPR000719">
    <property type="entry name" value="Prot_kinase_dom"/>
</dbReference>
<evidence type="ECO:0000256" key="7">
    <source>
        <dbReference type="ARBA" id="ARBA00047899"/>
    </source>
</evidence>